<comment type="similarity">
    <text evidence="8">Belongs to the AB hydrolase superfamily. MetX family.</text>
</comment>
<comment type="function">
    <text evidence="8">Transfers a succinyl group from succinyl-CoA to L-homoserine, forming succinyl-L-homoserine.</text>
</comment>
<evidence type="ECO:0000256" key="1">
    <source>
        <dbReference type="ARBA" id="ARBA00011738"/>
    </source>
</evidence>
<sequence length="388" mass="42733">MYFAQPLQLQSGASLRDYMLMYETYGTLNADKSNAVLVCHALNASHHVAGVYADEPKSTGWWDNMVGPGKPLDTNKFFVIGVNNLGSCFGSTGPMHTNPATGKPYGASFPVVTVEDWVSAQARLADELGITQFAAVMGGSLGGMQALAWSIMFPERLRHCVVIASTAKLSAQNIAFNDVARQAILSDPDYHGGDFYAHGVVPKNGLRVARMVGHITYLSNDDMAEKFGRKLRDAAQTSDYKFGFGIDFEIESYLRYQGDKFSEYFDANTYLLITKALDYFDPARAHGGDLAKALAGTKAKFFLASFSTDWRFSPERSREIVEALVCNRRQVTYAEIDAPHGHDAFLLEDARYMNMVRAYYGQVWHDIGTGLPVPAPHTAVRQGAKETA</sequence>
<dbReference type="GO" id="GO:0005737">
    <property type="term" value="C:cytoplasm"/>
    <property type="evidence" value="ECO:0007669"/>
    <property type="project" value="UniProtKB-SubCell"/>
</dbReference>
<dbReference type="InterPro" id="IPR008220">
    <property type="entry name" value="HAT_MetX-like"/>
</dbReference>
<evidence type="ECO:0000256" key="2">
    <source>
        <dbReference type="ARBA" id="ARBA00022490"/>
    </source>
</evidence>
<keyword evidence="4 8" id="KW-0808">Transferase</keyword>
<dbReference type="FunFam" id="1.10.1740.110:FF:000001">
    <property type="entry name" value="Homoserine O-acetyltransferase"/>
    <property type="match status" value="1"/>
</dbReference>
<dbReference type="EMBL" id="LFKP01000013">
    <property type="protein sequence ID" value="OHV94722.1"/>
    <property type="molecule type" value="Genomic_DNA"/>
</dbReference>
<feature type="active site" evidence="8 9">
    <location>
        <position position="342"/>
    </location>
</feature>
<feature type="domain" description="AB hydrolase-1" evidence="10">
    <location>
        <begin position="34"/>
        <end position="348"/>
    </location>
</feature>
<dbReference type="SUPFAM" id="SSF53474">
    <property type="entry name" value="alpha/beta-Hydrolases"/>
    <property type="match status" value="1"/>
</dbReference>
<dbReference type="PIRSF" id="PIRSF000443">
    <property type="entry name" value="Homoser_Ac_trans"/>
    <property type="match status" value="1"/>
</dbReference>
<name>A0A1S1U2Q6_9BURK</name>
<evidence type="ECO:0000256" key="6">
    <source>
        <dbReference type="ARBA" id="ARBA00023315"/>
    </source>
</evidence>
<gene>
    <name evidence="11" type="primary">metX</name>
    <name evidence="8" type="synonym">metXS</name>
    <name evidence="11" type="ORF">AKG95_24750</name>
</gene>
<feature type="site" description="Important for acyl-CoA specificity" evidence="8">
    <location>
        <position position="311"/>
    </location>
</feature>
<dbReference type="PANTHER" id="PTHR32268">
    <property type="entry name" value="HOMOSERINE O-ACETYLTRANSFERASE"/>
    <property type="match status" value="1"/>
</dbReference>
<proteinExistence type="inferred from homology"/>
<dbReference type="AlphaFoldDB" id="A0A1S1U2Q6"/>
<evidence type="ECO:0000256" key="7">
    <source>
        <dbReference type="ARBA" id="ARBA00051253"/>
    </source>
</evidence>
<dbReference type="GO" id="GO:0009086">
    <property type="term" value="P:methionine biosynthetic process"/>
    <property type="evidence" value="ECO:0007669"/>
    <property type="project" value="UniProtKB-UniRule"/>
</dbReference>
<dbReference type="NCBIfam" id="NF001209">
    <property type="entry name" value="PRK00175.1"/>
    <property type="match status" value="1"/>
</dbReference>
<comment type="subunit">
    <text evidence="1 8">Homodimer.</text>
</comment>
<comment type="catalytic activity">
    <reaction evidence="7 8">
        <text>L-homoserine + succinyl-CoA = O-succinyl-L-homoserine + CoA</text>
        <dbReference type="Rhea" id="RHEA:22008"/>
        <dbReference type="ChEBI" id="CHEBI:57287"/>
        <dbReference type="ChEBI" id="CHEBI:57292"/>
        <dbReference type="ChEBI" id="CHEBI:57476"/>
        <dbReference type="ChEBI" id="CHEBI:57661"/>
        <dbReference type="EC" id="2.3.1.46"/>
    </reaction>
</comment>
<protein>
    <recommendedName>
        <fullName evidence="8">Homoserine O-succinyltransferase</fullName>
        <shortName evidence="8">HST</shortName>
        <ecNumber evidence="8">2.3.1.46</ecNumber>
    </recommendedName>
    <alternativeName>
        <fullName evidence="8">Homoserine transsuccinylase</fullName>
        <shortName evidence="8">HTS</shortName>
    </alternativeName>
</protein>
<dbReference type="NCBIfam" id="TIGR01392">
    <property type="entry name" value="homoserO_Ac_trn"/>
    <property type="match status" value="1"/>
</dbReference>
<evidence type="ECO:0000256" key="5">
    <source>
        <dbReference type="ARBA" id="ARBA00023167"/>
    </source>
</evidence>
<feature type="binding site" evidence="8">
    <location>
        <position position="210"/>
    </location>
    <ligand>
        <name>substrate</name>
    </ligand>
</feature>
<comment type="caution">
    <text evidence="11">The sequence shown here is derived from an EMBL/GenBank/DDBJ whole genome shotgun (WGS) entry which is preliminary data.</text>
</comment>
<dbReference type="Proteomes" id="UP000179840">
    <property type="component" value="Unassembled WGS sequence"/>
</dbReference>
<accession>A0A1S1U2Q6</accession>
<keyword evidence="6 8" id="KW-0012">Acyltransferase</keyword>
<dbReference type="Pfam" id="PF00561">
    <property type="entry name" value="Abhydrolase_1"/>
    <property type="match status" value="1"/>
</dbReference>
<dbReference type="InterPro" id="IPR029058">
    <property type="entry name" value="AB_hydrolase_fold"/>
</dbReference>
<dbReference type="Gene3D" id="1.10.1740.110">
    <property type="match status" value="1"/>
</dbReference>
<organism evidence="11 12">
    <name type="scientific">Janthinobacterium lividum</name>
    <dbReference type="NCBI Taxonomy" id="29581"/>
    <lineage>
        <taxon>Bacteria</taxon>
        <taxon>Pseudomonadati</taxon>
        <taxon>Pseudomonadota</taxon>
        <taxon>Betaproteobacteria</taxon>
        <taxon>Burkholderiales</taxon>
        <taxon>Oxalobacteraceae</taxon>
        <taxon>Janthinobacterium</taxon>
    </lineage>
</organism>
<keyword evidence="3 8" id="KW-0028">Amino-acid biosynthesis</keyword>
<dbReference type="HAMAP" id="MF_00296">
    <property type="entry name" value="MetX_acyltransf"/>
    <property type="match status" value="1"/>
</dbReference>
<evidence type="ECO:0000256" key="4">
    <source>
        <dbReference type="ARBA" id="ARBA00022679"/>
    </source>
</evidence>
<comment type="caution">
    <text evidence="8">Lacks conserved residue(s) required for the propagation of feature annotation.</text>
</comment>
<feature type="binding site" evidence="8">
    <location>
        <position position="343"/>
    </location>
    <ligand>
        <name>substrate</name>
    </ligand>
</feature>
<evidence type="ECO:0000313" key="11">
    <source>
        <dbReference type="EMBL" id="OHV94722.1"/>
    </source>
</evidence>
<evidence type="ECO:0000256" key="8">
    <source>
        <dbReference type="HAMAP-Rule" id="MF_00296"/>
    </source>
</evidence>
<feature type="active site" evidence="8 9">
    <location>
        <position position="309"/>
    </location>
</feature>
<feature type="active site" description="Nucleophile" evidence="8 9">
    <location>
        <position position="140"/>
    </location>
</feature>
<evidence type="ECO:0000259" key="10">
    <source>
        <dbReference type="Pfam" id="PF00561"/>
    </source>
</evidence>
<evidence type="ECO:0000256" key="3">
    <source>
        <dbReference type="ARBA" id="ARBA00022605"/>
    </source>
</evidence>
<dbReference type="Gene3D" id="3.40.50.1820">
    <property type="entry name" value="alpha/beta hydrolase"/>
    <property type="match status" value="1"/>
</dbReference>
<reference evidence="11 12" key="1">
    <citation type="submission" date="2015-06" db="EMBL/GenBank/DDBJ databases">
        <title>Draft genome sequencing of a biphenyl-degrading bacterium, Janthinobacterium lividum MEG1.</title>
        <authorList>
            <person name="Shimodaira J."/>
            <person name="Hatta T."/>
        </authorList>
    </citation>
    <scope>NUCLEOTIDE SEQUENCE [LARGE SCALE GENOMIC DNA]</scope>
    <source>
        <strain evidence="11 12">MEG1</strain>
    </source>
</reference>
<keyword evidence="5 8" id="KW-0486">Methionine biosynthesis</keyword>
<dbReference type="GO" id="GO:0004414">
    <property type="term" value="F:homoserine O-acetyltransferase activity"/>
    <property type="evidence" value="ECO:0007669"/>
    <property type="project" value="UniProtKB-ARBA"/>
</dbReference>
<dbReference type="UniPathway" id="UPA00051">
    <property type="reaction ID" value="UER00075"/>
</dbReference>
<dbReference type="GO" id="GO:0008899">
    <property type="term" value="F:homoserine O-succinyltransferase activity"/>
    <property type="evidence" value="ECO:0007669"/>
    <property type="project" value="UniProtKB-UniRule"/>
</dbReference>
<comment type="pathway">
    <text evidence="8">Amino-acid biosynthesis; L-methionine biosynthesis via de novo pathway; O-succinyl-L-homoserine from L-homoserine: step 1/1.</text>
</comment>
<dbReference type="GO" id="GO:0009092">
    <property type="term" value="P:homoserine metabolic process"/>
    <property type="evidence" value="ECO:0007669"/>
    <property type="project" value="TreeGrafter"/>
</dbReference>
<dbReference type="InterPro" id="IPR000073">
    <property type="entry name" value="AB_hydrolase_1"/>
</dbReference>
<dbReference type="EC" id="2.3.1.46" evidence="8"/>
<evidence type="ECO:0000313" key="12">
    <source>
        <dbReference type="Proteomes" id="UP000179840"/>
    </source>
</evidence>
<comment type="subcellular location">
    <subcellularLocation>
        <location evidence="8">Cytoplasm</location>
    </subcellularLocation>
</comment>
<keyword evidence="2 8" id="KW-0963">Cytoplasm</keyword>
<dbReference type="PANTHER" id="PTHR32268:SF11">
    <property type="entry name" value="HOMOSERINE O-ACETYLTRANSFERASE"/>
    <property type="match status" value="1"/>
</dbReference>
<evidence type="ECO:0000256" key="9">
    <source>
        <dbReference type="PIRSR" id="PIRSR000443-1"/>
    </source>
</evidence>